<sequence length="86" mass="10447">MLLIHRVPLSCSLHLIFWWNPWRMEYHENKNWANPVLVIQLLPEISFIKLATVYIRHRSLLEPYEYGGRLFVLVDHFYNKKALKIN</sequence>
<accession>A0ABY4LRQ9</accession>
<dbReference type="RefSeq" id="WP_248726650.1">
    <property type="nucleotide sequence ID" value="NZ_CP096829.1"/>
</dbReference>
<dbReference type="Proteomes" id="UP000829998">
    <property type="component" value="Chromosome"/>
</dbReference>
<keyword evidence="2" id="KW-1185">Reference proteome</keyword>
<protein>
    <submittedName>
        <fullName evidence="1">Uncharacterized protein</fullName>
    </submittedName>
</protein>
<gene>
    <name evidence="1" type="ORF">M0M44_16470</name>
</gene>
<reference evidence="1 2" key="1">
    <citation type="submission" date="2022-04" db="EMBL/GenBank/DDBJ databases">
        <authorList>
            <person name="Ra J.-S."/>
            <person name="Kim S.-B."/>
        </authorList>
    </citation>
    <scope>NUCLEOTIDE SEQUENCE [LARGE SCALE GENOMIC DNA]</scope>
    <source>
        <strain evidence="1 2">MMS21-Er5</strain>
    </source>
</reference>
<evidence type="ECO:0000313" key="1">
    <source>
        <dbReference type="EMBL" id="UPZ14350.1"/>
    </source>
</evidence>
<dbReference type="EMBL" id="CP096829">
    <property type="protein sequence ID" value="UPZ14350.1"/>
    <property type="molecule type" value="Genomic_DNA"/>
</dbReference>
<name>A0ABY4LRQ9_9FLAO</name>
<proteinExistence type="predicted"/>
<evidence type="ECO:0000313" key="2">
    <source>
        <dbReference type="Proteomes" id="UP000829998"/>
    </source>
</evidence>
<organism evidence="1 2">
    <name type="scientific">Flavobacterium humidisoli</name>
    <dbReference type="NCBI Taxonomy" id="2937442"/>
    <lineage>
        <taxon>Bacteria</taxon>
        <taxon>Pseudomonadati</taxon>
        <taxon>Bacteroidota</taxon>
        <taxon>Flavobacteriia</taxon>
        <taxon>Flavobacteriales</taxon>
        <taxon>Flavobacteriaceae</taxon>
        <taxon>Flavobacterium</taxon>
    </lineage>
</organism>